<proteinExistence type="inferred from homology"/>
<keyword evidence="2" id="KW-0186">Copper</keyword>
<keyword evidence="5" id="KW-1185">Reference proteome</keyword>
<evidence type="ECO:0000256" key="2">
    <source>
        <dbReference type="ARBA" id="ARBA00023008"/>
    </source>
</evidence>
<evidence type="ECO:0000259" key="3">
    <source>
        <dbReference type="PROSITE" id="PS51352"/>
    </source>
</evidence>
<dbReference type="RefSeq" id="WP_264600143.1">
    <property type="nucleotide sequence ID" value="NZ_JAOQNS010000002.1"/>
</dbReference>
<sequence>MRTIGLMVAGALAVTIVAVLIGLGLGLGEREEGPAIGGPFHFTDETGKVVSDADFAGRYMLVFFGYTHCPDICPTALVTVAEAFEGLPPEMADEVRAVFISVDPERDSPQVLAEFTDAFHENIIGLTGTREEIDSAVAAYNASYTIVKSEDPEFYPVDHSSLIYLMDRKGRYVTHFTHRTPAEKITETLKAELQE</sequence>
<reference evidence="5" key="1">
    <citation type="submission" date="2023-07" db="EMBL/GenBank/DDBJ databases">
        <title>Genome sequencing of Purple Non-Sulfur Bacteria from various extreme environments.</title>
        <authorList>
            <person name="Mayer M."/>
        </authorList>
    </citation>
    <scope>NUCLEOTIDE SEQUENCE [LARGE SCALE GENOMIC DNA]</scope>
    <source>
        <strain evidence="5">DSM 17935</strain>
    </source>
</reference>
<dbReference type="InterPro" id="IPR036249">
    <property type="entry name" value="Thioredoxin-like_sf"/>
</dbReference>
<dbReference type="Proteomes" id="UP001209755">
    <property type="component" value="Unassembled WGS sequence"/>
</dbReference>
<dbReference type="InterPro" id="IPR003782">
    <property type="entry name" value="SCO1/SenC"/>
</dbReference>
<name>A0ABT3H7W5_9HYPH</name>
<dbReference type="Gene3D" id="3.40.30.10">
    <property type="entry name" value="Glutaredoxin"/>
    <property type="match status" value="1"/>
</dbReference>
<dbReference type="SUPFAM" id="SSF52833">
    <property type="entry name" value="Thioredoxin-like"/>
    <property type="match status" value="1"/>
</dbReference>
<evidence type="ECO:0000256" key="1">
    <source>
        <dbReference type="ARBA" id="ARBA00010996"/>
    </source>
</evidence>
<dbReference type="PANTHER" id="PTHR12151:SF25">
    <property type="entry name" value="LINALOOL DEHYDRATASE_ISOMERASE DOMAIN-CONTAINING PROTEIN"/>
    <property type="match status" value="1"/>
</dbReference>
<gene>
    <name evidence="4" type="ORF">M2319_000795</name>
</gene>
<protein>
    <submittedName>
        <fullName evidence="4">Protein SCO1/2</fullName>
    </submittedName>
</protein>
<evidence type="ECO:0000313" key="4">
    <source>
        <dbReference type="EMBL" id="MCW2306476.1"/>
    </source>
</evidence>
<dbReference type="CDD" id="cd02968">
    <property type="entry name" value="SCO"/>
    <property type="match status" value="1"/>
</dbReference>
<dbReference type="PANTHER" id="PTHR12151">
    <property type="entry name" value="ELECTRON TRANSPORT PROTIN SCO1/SENC FAMILY MEMBER"/>
    <property type="match status" value="1"/>
</dbReference>
<dbReference type="PROSITE" id="PS51352">
    <property type="entry name" value="THIOREDOXIN_2"/>
    <property type="match status" value="1"/>
</dbReference>
<dbReference type="Pfam" id="PF02630">
    <property type="entry name" value="SCO1-SenC"/>
    <property type="match status" value="1"/>
</dbReference>
<dbReference type="EMBL" id="JAOQNS010000002">
    <property type="protein sequence ID" value="MCW2306476.1"/>
    <property type="molecule type" value="Genomic_DNA"/>
</dbReference>
<evidence type="ECO:0000313" key="5">
    <source>
        <dbReference type="Proteomes" id="UP001209755"/>
    </source>
</evidence>
<comment type="caution">
    <text evidence="4">The sequence shown here is derived from an EMBL/GenBank/DDBJ whole genome shotgun (WGS) entry which is preliminary data.</text>
</comment>
<dbReference type="InterPro" id="IPR013766">
    <property type="entry name" value="Thioredoxin_domain"/>
</dbReference>
<feature type="domain" description="Thioredoxin" evidence="3">
    <location>
        <begin position="31"/>
        <end position="194"/>
    </location>
</feature>
<comment type="similarity">
    <text evidence="1">Belongs to the SCO1/2 family.</text>
</comment>
<accession>A0ABT3H7W5</accession>
<organism evidence="4 5">
    <name type="scientific">Rhodobium gokarnense</name>
    <dbReference type="NCBI Taxonomy" id="364296"/>
    <lineage>
        <taxon>Bacteria</taxon>
        <taxon>Pseudomonadati</taxon>
        <taxon>Pseudomonadota</taxon>
        <taxon>Alphaproteobacteria</taxon>
        <taxon>Hyphomicrobiales</taxon>
        <taxon>Rhodobiaceae</taxon>
        <taxon>Rhodobium</taxon>
    </lineage>
</organism>